<gene>
    <name evidence="1" type="ORF">HB662_11425</name>
</gene>
<reference evidence="1 2" key="1">
    <citation type="submission" date="2020-03" db="EMBL/GenBank/DDBJ databases">
        <title>Roseomonas selenitidurans sp. nov. isolated from soil.</title>
        <authorList>
            <person name="Liu H."/>
        </authorList>
    </citation>
    <scope>NUCLEOTIDE SEQUENCE [LARGE SCALE GENOMIC DNA]</scope>
    <source>
        <strain evidence="1 2">JCM 15073</strain>
    </source>
</reference>
<protein>
    <submittedName>
        <fullName evidence="1">Beta-glucosidase</fullName>
    </submittedName>
</protein>
<evidence type="ECO:0000313" key="2">
    <source>
        <dbReference type="Proteomes" id="UP000765160"/>
    </source>
</evidence>
<name>A0ABX1EZB5_9PROT</name>
<organism evidence="1 2">
    <name type="scientific">Falsiroseomonas frigidaquae</name>
    <dbReference type="NCBI Taxonomy" id="487318"/>
    <lineage>
        <taxon>Bacteria</taxon>
        <taxon>Pseudomonadati</taxon>
        <taxon>Pseudomonadota</taxon>
        <taxon>Alphaproteobacteria</taxon>
        <taxon>Acetobacterales</taxon>
        <taxon>Roseomonadaceae</taxon>
        <taxon>Falsiroseomonas</taxon>
    </lineage>
</organism>
<comment type="caution">
    <text evidence="1">The sequence shown here is derived from an EMBL/GenBank/DDBJ whole genome shotgun (WGS) entry which is preliminary data.</text>
</comment>
<dbReference type="SUPFAM" id="SSF51445">
    <property type="entry name" value="(Trans)glycosidases"/>
    <property type="match status" value="1"/>
</dbReference>
<proteinExistence type="predicted"/>
<sequence>MHAEAAPRDFAPTLFDSFFLGGFECSTHRRGDGQRLDVIAATGHDRLALQDYRQLREHGITAARDGVRWHLVERAPGRHDWSSLLPMLRAAEQARMQVTWDLMHFGWPDHLDVFSARFVAHFARYAGAFARLHLAETGRAPMLCPINEISFLSHGGGEMGWINPRTRGRGAELRRNLVRAAIAAAQAIRAAAPGATLLAIEPLVHIAAGAGHDPARIAALNEEQHAALDMLDGQREPGLGGGADSFDAVGVNYYWNHQWVHHGARIGADDPRYRPLARLMQDIGSRYDRPIFLSETGIEGPKRPEWLRYIGRALRDAVKAGVKLEGICLYPIMGHPGWDDDRYCPNGLLEMAPHDGIRRPVHQPLAAELARQQALFRAVFAAA</sequence>
<dbReference type="InterPro" id="IPR017853">
    <property type="entry name" value="GH"/>
</dbReference>
<dbReference type="Gene3D" id="3.20.20.80">
    <property type="entry name" value="Glycosidases"/>
    <property type="match status" value="1"/>
</dbReference>
<dbReference type="EMBL" id="JAAVTX010000003">
    <property type="protein sequence ID" value="NKE45389.1"/>
    <property type="molecule type" value="Genomic_DNA"/>
</dbReference>
<evidence type="ECO:0000313" key="1">
    <source>
        <dbReference type="EMBL" id="NKE45389.1"/>
    </source>
</evidence>
<dbReference type="Proteomes" id="UP000765160">
    <property type="component" value="Unassembled WGS sequence"/>
</dbReference>
<accession>A0ABX1EZB5</accession>
<keyword evidence="2" id="KW-1185">Reference proteome</keyword>